<evidence type="ECO:0000313" key="1">
    <source>
        <dbReference type="EMBL" id="JAP67552.1"/>
    </source>
</evidence>
<dbReference type="AlphaFoldDB" id="A0A131XMJ0"/>
<feature type="non-terminal residue" evidence="1">
    <location>
        <position position="1"/>
    </location>
</feature>
<proteinExistence type="evidence at transcript level"/>
<protein>
    <submittedName>
        <fullName evidence="1">Putative transposable element</fullName>
    </submittedName>
</protein>
<feature type="non-terminal residue" evidence="1">
    <location>
        <position position="86"/>
    </location>
</feature>
<sequence length="86" mass="9759">GSHDTTVIKHSIRWLDGWEQELQSGAIIKETFPTQTTAEGLHVTMFSTLALTEYLLGKCDFKYVLTAKFNHDPIERCFLKNKASSL</sequence>
<organism evidence="1">
    <name type="scientific">Hyalomma excavatum</name>
    <dbReference type="NCBI Taxonomy" id="257692"/>
    <lineage>
        <taxon>Eukaryota</taxon>
        <taxon>Metazoa</taxon>
        <taxon>Ecdysozoa</taxon>
        <taxon>Arthropoda</taxon>
        <taxon>Chelicerata</taxon>
        <taxon>Arachnida</taxon>
        <taxon>Acari</taxon>
        <taxon>Parasitiformes</taxon>
        <taxon>Ixodida</taxon>
        <taxon>Ixodoidea</taxon>
        <taxon>Ixodidae</taxon>
        <taxon>Hyalomminae</taxon>
        <taxon>Hyalomma</taxon>
    </lineage>
</organism>
<name>A0A131XMJ0_9ACAR</name>
<dbReference type="EMBL" id="GEFH01001029">
    <property type="protein sequence ID" value="JAP67552.1"/>
    <property type="molecule type" value="mRNA"/>
</dbReference>
<reference evidence="1" key="1">
    <citation type="journal article" date="2017" name="Ticks Tick Borne Dis.">
        <title>An insight into the sialome of Hyalomma excavatum.</title>
        <authorList>
            <person name="Ribeiro J.M."/>
            <person name="Slovak M."/>
            <person name="Francischetti I.M."/>
        </authorList>
    </citation>
    <scope>NUCLEOTIDE SEQUENCE</scope>
    <source>
        <strain evidence="1">Samish</strain>
        <tissue evidence="1">Salivary glands</tissue>
    </source>
</reference>
<accession>A0A131XMJ0</accession>